<evidence type="ECO:0000313" key="3">
    <source>
        <dbReference type="Proteomes" id="UP000824102"/>
    </source>
</evidence>
<evidence type="ECO:0000259" key="1">
    <source>
        <dbReference type="SMART" id="SM00842"/>
    </source>
</evidence>
<proteinExistence type="predicted"/>
<gene>
    <name evidence="2" type="ORF">H9964_00820</name>
</gene>
<reference evidence="2" key="2">
    <citation type="submission" date="2021-04" db="EMBL/GenBank/DDBJ databases">
        <authorList>
            <person name="Gilroy R."/>
        </authorList>
    </citation>
    <scope>NUCLEOTIDE SEQUENCE</scope>
    <source>
        <strain evidence="2">ChiW7-2402</strain>
    </source>
</reference>
<comment type="caution">
    <text evidence="2">The sequence shown here is derived from an EMBL/GenBank/DDBJ whole genome shotgun (WGS) entry which is preliminary data.</text>
</comment>
<organism evidence="2 3">
    <name type="scientific">Candidatus Gallimonas intestinavium</name>
    <dbReference type="NCBI Taxonomy" id="2838603"/>
    <lineage>
        <taxon>Bacteria</taxon>
        <taxon>Bacillati</taxon>
        <taxon>Bacillota</taxon>
        <taxon>Clostridia</taxon>
        <taxon>Candidatus Gallimonas</taxon>
    </lineage>
</organism>
<sequence>MAGKSIAVLDIRSSEVAVFVGERGVNHTFVFKASKTESYGGYQDGEFYDVSDLSQAVLRALDAVQQVCGEKIRSLYVGVPGEFTKVEPREQDLGFPKKLKIGAKEIDQLYSMGRKNLDGWRFIRVTSMVYVTADNRRVADPVGLYSTGLSGVLSYFYCSDYFASTIEHIFSRLHTELHFLPTQFAMAAYLIPPETRDEYALFLDIGYLSSSLLVLLGNGVLAQRTFWAGEGQIAVRLMKRFSLPYEVATALLNRANLYLKREAKNREITYGGRSYEIPTKEFIEEVKAGLDELCELVSRFLEECSGKELDSKPIYVSGEGFCGIRGALEHMSKRLSCVCEQVAPDLPYYNKPSMSSRIALIDMATEDSRTSGSLNRFLNIFGG</sequence>
<evidence type="ECO:0000313" key="2">
    <source>
        <dbReference type="EMBL" id="HIZ72103.1"/>
    </source>
</evidence>
<dbReference type="Gene3D" id="3.30.420.40">
    <property type="match status" value="1"/>
</dbReference>
<dbReference type="GO" id="GO:0051301">
    <property type="term" value="P:cell division"/>
    <property type="evidence" value="ECO:0007669"/>
    <property type="project" value="InterPro"/>
</dbReference>
<feature type="domain" description="SHS2" evidence="1">
    <location>
        <begin position="6"/>
        <end position="190"/>
    </location>
</feature>
<protein>
    <recommendedName>
        <fullName evidence="1">SHS2 domain-containing protein</fullName>
    </recommendedName>
</protein>
<dbReference type="SUPFAM" id="SSF53067">
    <property type="entry name" value="Actin-like ATPase domain"/>
    <property type="match status" value="2"/>
</dbReference>
<dbReference type="SMART" id="SM00842">
    <property type="entry name" value="FtsA"/>
    <property type="match status" value="1"/>
</dbReference>
<dbReference type="InterPro" id="IPR043129">
    <property type="entry name" value="ATPase_NBD"/>
</dbReference>
<dbReference type="AlphaFoldDB" id="A0A9D2G2Q7"/>
<reference evidence="2" key="1">
    <citation type="journal article" date="2021" name="PeerJ">
        <title>Extensive microbial diversity within the chicken gut microbiome revealed by metagenomics and culture.</title>
        <authorList>
            <person name="Gilroy R."/>
            <person name="Ravi A."/>
            <person name="Getino M."/>
            <person name="Pursley I."/>
            <person name="Horton D.L."/>
            <person name="Alikhan N.F."/>
            <person name="Baker D."/>
            <person name="Gharbi K."/>
            <person name="Hall N."/>
            <person name="Watson M."/>
            <person name="Adriaenssens E.M."/>
            <person name="Foster-Nyarko E."/>
            <person name="Jarju S."/>
            <person name="Secka A."/>
            <person name="Antonio M."/>
            <person name="Oren A."/>
            <person name="Chaudhuri R.R."/>
            <person name="La Ragione R."/>
            <person name="Hildebrand F."/>
            <person name="Pallen M.J."/>
        </authorList>
    </citation>
    <scope>NUCLEOTIDE SEQUENCE</scope>
    <source>
        <strain evidence="2">ChiW7-2402</strain>
    </source>
</reference>
<dbReference type="Proteomes" id="UP000824102">
    <property type="component" value="Unassembled WGS sequence"/>
</dbReference>
<dbReference type="EMBL" id="DXBB01000016">
    <property type="protein sequence ID" value="HIZ72103.1"/>
    <property type="molecule type" value="Genomic_DNA"/>
</dbReference>
<name>A0A9D2G2Q7_9FIRM</name>
<accession>A0A9D2G2Q7</accession>
<dbReference type="InterPro" id="IPR003494">
    <property type="entry name" value="SHS2_FtsA"/>
</dbReference>